<dbReference type="PROSITE" id="PS51272">
    <property type="entry name" value="SLH"/>
    <property type="match status" value="1"/>
</dbReference>
<evidence type="ECO:0000313" key="5">
    <source>
        <dbReference type="Proteomes" id="UP000276349"/>
    </source>
</evidence>
<keyword evidence="5" id="KW-1185">Reference proteome</keyword>
<dbReference type="OrthoDB" id="1736525at2"/>
<evidence type="ECO:0000259" key="3">
    <source>
        <dbReference type="PROSITE" id="PS51272"/>
    </source>
</evidence>
<evidence type="ECO:0000256" key="1">
    <source>
        <dbReference type="ARBA" id="ARBA00022729"/>
    </source>
</evidence>
<dbReference type="InterPro" id="IPR008928">
    <property type="entry name" value="6-hairpin_glycosidase_sf"/>
</dbReference>
<feature type="chain" id="PRO_5019304976" evidence="2">
    <location>
        <begin position="27"/>
        <end position="713"/>
    </location>
</feature>
<organism evidence="4 5">
    <name type="scientific">Lysinibacillus telephonicus</name>
    <dbReference type="NCBI Taxonomy" id="1714840"/>
    <lineage>
        <taxon>Bacteria</taxon>
        <taxon>Bacillati</taxon>
        <taxon>Bacillota</taxon>
        <taxon>Bacilli</taxon>
        <taxon>Bacillales</taxon>
        <taxon>Bacillaceae</taxon>
        <taxon>Lysinibacillus</taxon>
    </lineage>
</organism>
<sequence>MQKYVKHIFLILIAVLAFAAPSNAQAANDDIKIIDIPQNHQSKNQIAALLELDILQVDPDFQFRPKSRITKGEAEQAINRALQISQSSKRYKEVKNLFQNREINTESNTMPITYKELTGELVQGYLIYTYNENLNVDFINNIIMSTNNEDNSQYVTRAEFASVLYNFLNEIHRIPETEKLLVNETNYSPSFQLSNDTVYFAKIPALVEEDIYLRAPEQLKLISEDSIDFGHATDHQFIYLVGTIGSKATVTIRTFNNGDYFVFTRFDNLTGYHQKIDLIQIEQNVQTNHLYRYDRYPIIRDDETVFGQDITSYPTGLLRITKEDGSIEEQMIGKAYKSVQLSMEYEDGGKSLMRNLLAESESLSFAQVGNSFLSINTLSSSGHDIVEHWVMNSDNALFKTDSHREEWMKETAEYYIKRNNWYTAEGPLNKMATSTEPLPKSGHGYGRNLLLVKEDRALALYKQQGDRYFENLVHNSFVNLDIFKGDRTYWQTEVTSTYLKGLYNITAPFIDTRFNEQIALFYYNSGELFNVKDYKEPLRNYADLLVSQKEQGHIIEVDEDSFYISDYFPIIQKVTTHSSMNHVLGGMNLLLLAYQEFGDEKYLVTARAIMTAIEKDQHKWIRDNGDIWYKISSDGTLVGDDYQHLTLEDLINAYKFWSKIDPTYLTTIEEMIASKSSYLSSETLGYTTKIYNGLKDIGMLQYLPKGEERTDAK</sequence>
<dbReference type="Pfam" id="PF00395">
    <property type="entry name" value="SLH"/>
    <property type="match status" value="1"/>
</dbReference>
<dbReference type="InterPro" id="IPR001119">
    <property type="entry name" value="SLH_dom"/>
</dbReference>
<evidence type="ECO:0000313" key="4">
    <source>
        <dbReference type="EMBL" id="RTQ96079.1"/>
    </source>
</evidence>
<accession>A0A431UWZ8</accession>
<dbReference type="GO" id="GO:0005975">
    <property type="term" value="P:carbohydrate metabolic process"/>
    <property type="evidence" value="ECO:0007669"/>
    <property type="project" value="InterPro"/>
</dbReference>
<feature type="signal peptide" evidence="2">
    <location>
        <begin position="1"/>
        <end position="26"/>
    </location>
</feature>
<keyword evidence="1 2" id="KW-0732">Signal</keyword>
<reference evidence="4 5" key="1">
    <citation type="submission" date="2018-12" db="EMBL/GenBank/DDBJ databases">
        <authorList>
            <person name="Yu L."/>
        </authorList>
    </citation>
    <scope>NUCLEOTIDE SEQUENCE [LARGE SCALE GENOMIC DNA]</scope>
    <source>
        <strain evidence="4 5">S5H2222</strain>
    </source>
</reference>
<comment type="caution">
    <text evidence="4">The sequence shown here is derived from an EMBL/GenBank/DDBJ whole genome shotgun (WGS) entry which is preliminary data.</text>
</comment>
<gene>
    <name evidence="4" type="ORF">EKG35_01540</name>
</gene>
<dbReference type="SUPFAM" id="SSF48208">
    <property type="entry name" value="Six-hairpin glycosidases"/>
    <property type="match status" value="1"/>
</dbReference>
<dbReference type="Proteomes" id="UP000276349">
    <property type="component" value="Unassembled WGS sequence"/>
</dbReference>
<protein>
    <submittedName>
        <fullName evidence="4">S-layer homology domain-containing protein</fullName>
    </submittedName>
</protein>
<evidence type="ECO:0000256" key="2">
    <source>
        <dbReference type="SAM" id="SignalP"/>
    </source>
</evidence>
<dbReference type="EMBL" id="RXNR01000003">
    <property type="protein sequence ID" value="RTQ96079.1"/>
    <property type="molecule type" value="Genomic_DNA"/>
</dbReference>
<name>A0A431UWZ8_9BACI</name>
<dbReference type="AlphaFoldDB" id="A0A431UWZ8"/>
<feature type="domain" description="SLH" evidence="3">
    <location>
        <begin position="29"/>
        <end position="92"/>
    </location>
</feature>
<dbReference type="RefSeq" id="WP_126292553.1">
    <property type="nucleotide sequence ID" value="NZ_CP155468.1"/>
</dbReference>
<proteinExistence type="predicted"/>